<dbReference type="OrthoDB" id="2372172at2"/>
<dbReference type="EMBL" id="FQZM01000014">
    <property type="protein sequence ID" value="SHI91408.1"/>
    <property type="molecule type" value="Genomic_DNA"/>
</dbReference>
<reference evidence="2" key="1">
    <citation type="submission" date="2016-11" db="EMBL/GenBank/DDBJ databases">
        <authorList>
            <person name="Varghese N."/>
            <person name="Submissions S."/>
        </authorList>
    </citation>
    <scope>NUCLEOTIDE SEQUENCE [LARGE SCALE GENOMIC DNA]</scope>
    <source>
        <strain evidence="2">DSM 16057</strain>
    </source>
</reference>
<dbReference type="AlphaFoldDB" id="A0A1M6F103"/>
<accession>A0A1M6F103</accession>
<name>A0A1M6F103_9FIRM</name>
<dbReference type="Proteomes" id="UP000184529">
    <property type="component" value="Unassembled WGS sequence"/>
</dbReference>
<dbReference type="RefSeq" id="WP_072868260.1">
    <property type="nucleotide sequence ID" value="NZ_FQZM01000014.1"/>
</dbReference>
<keyword evidence="2" id="KW-1185">Reference proteome</keyword>
<dbReference type="STRING" id="1121432.SAMN02745219_01358"/>
<protein>
    <submittedName>
        <fullName evidence="1">Uncharacterized protein</fullName>
    </submittedName>
</protein>
<gene>
    <name evidence="1" type="ORF">SAMN02745219_01358</name>
</gene>
<organism evidence="1 2">
    <name type="scientific">Desulfofundulus thermosubterraneus DSM 16057</name>
    <dbReference type="NCBI Taxonomy" id="1121432"/>
    <lineage>
        <taxon>Bacteria</taxon>
        <taxon>Bacillati</taxon>
        <taxon>Bacillota</taxon>
        <taxon>Clostridia</taxon>
        <taxon>Eubacteriales</taxon>
        <taxon>Peptococcaceae</taxon>
        <taxon>Desulfofundulus</taxon>
    </lineage>
</organism>
<proteinExistence type="predicted"/>
<evidence type="ECO:0000313" key="1">
    <source>
        <dbReference type="EMBL" id="SHI91408.1"/>
    </source>
</evidence>
<evidence type="ECO:0000313" key="2">
    <source>
        <dbReference type="Proteomes" id="UP000184529"/>
    </source>
</evidence>
<sequence length="261" mass="28918">MQKQNNLAVVETPKFELAVLDGANQENLEELIKENFGDVEITSIFDRVKFPTGGALNFELPGEDPENPVLVPEIVGVILDHHRVNAYWPGEFTGEGNPPQCYSHDGVHGMGNPGGLCATCPLNKPGTKGEKRKACKNMWKLYVLTSGEAFPMELTLPPTSLNAFYRFLKAFTFRNRLKLHQAVVKIGLKRVKNANNIPYAEATFAVVEKLGDEQYGKVKEYAEALKPILRRPPAIRPSEAAVDIPAEEVAQGDQAFEELPF</sequence>